<dbReference type="Pfam" id="PF11307">
    <property type="entry name" value="DUF3109"/>
    <property type="match status" value="1"/>
</dbReference>
<proteinExistence type="inferred from homology"/>
<dbReference type="InterPro" id="IPR021458">
    <property type="entry name" value="Rv0495c"/>
</dbReference>
<evidence type="ECO:0000256" key="1">
    <source>
        <dbReference type="ARBA" id="ARBA00093770"/>
    </source>
</evidence>
<organism evidence="2 3">
    <name type="scientific">Taishania pollutisoli</name>
    <dbReference type="NCBI Taxonomy" id="2766479"/>
    <lineage>
        <taxon>Bacteria</taxon>
        <taxon>Pseudomonadati</taxon>
        <taxon>Bacteroidota</taxon>
        <taxon>Flavobacteriia</taxon>
        <taxon>Flavobacteriales</taxon>
        <taxon>Crocinitomicaceae</taxon>
        <taxon>Taishania</taxon>
    </lineage>
</organism>
<evidence type="ECO:0000313" key="3">
    <source>
        <dbReference type="Proteomes" id="UP000652681"/>
    </source>
</evidence>
<evidence type="ECO:0000313" key="2">
    <source>
        <dbReference type="EMBL" id="MBC9810998.1"/>
    </source>
</evidence>
<name>A0A8J6PML6_9FLAO</name>
<dbReference type="EMBL" id="JACVEL010000001">
    <property type="protein sequence ID" value="MBC9810998.1"/>
    <property type="molecule type" value="Genomic_DNA"/>
</dbReference>
<dbReference type="Proteomes" id="UP000652681">
    <property type="component" value="Unassembled WGS sequence"/>
</dbReference>
<keyword evidence="3" id="KW-1185">Reference proteome</keyword>
<gene>
    <name evidence="2" type="ORF">H9Y05_00775</name>
</gene>
<dbReference type="RefSeq" id="WP_163492254.1">
    <property type="nucleotide sequence ID" value="NZ_JACVEL010000001.1"/>
</dbReference>
<accession>A0A8J6PML6</accession>
<reference evidence="2" key="1">
    <citation type="submission" date="2020-09" db="EMBL/GenBank/DDBJ databases">
        <title>Taishania pollutisoli gen. nov., sp. nov., Isolated from Tetrabromobisphenol A-Contaminated Soil.</title>
        <authorList>
            <person name="Chen Q."/>
        </authorList>
    </citation>
    <scope>NUCLEOTIDE SEQUENCE</scope>
    <source>
        <strain evidence="2">CZZ-1</strain>
    </source>
</reference>
<comment type="caution">
    <text evidence="2">The sequence shown here is derived from an EMBL/GenBank/DDBJ whole genome shotgun (WGS) entry which is preliminary data.</text>
</comment>
<protein>
    <submittedName>
        <fullName evidence="2">DUF3109 family protein</fullName>
    </submittedName>
</protein>
<dbReference type="AlphaFoldDB" id="A0A8J6PML6"/>
<sequence>MLVEISDKLVSTQLFEQKFVCDLNACKGACCVEGDAGAPLTYEEVDQMEEDLENYLPYMRPEGIEAVNKTGVFYMDQDGEPVTTLINGGACAFVYFDENGITKCAIEKAYLEGKTTFKKPISCHLYPIRVKKFNDFTALNYDEWPICAPACDCGNKLDVSVYRFLKEPIIRAWGVPFYEELCKVDEEWKKSMNEQE</sequence>
<comment type="similarity">
    <text evidence="1">Belongs to the Rv0495c family.</text>
</comment>